<keyword evidence="8 10" id="KW-0472">Membrane</keyword>
<sequence length="467" mass="49189">MTTGAITPKLFTLAWPLVLGNLLQTFYNLADMFWVGRVSDDAVAAVSLMFPLSWMFISTAMGITAATIALVSQHVGAGNDRRADHVVAQTTLLALVVSTALSALGLAFRYELLTLIGAEGQVFVEALAYIEIIFLSIPLTFLFFAFRSSLQGAGDTKTAMWLMVASAGLNVVLDPFFILGWGPFPELGTQGAAVATFIARFAATAAGVYILLRGGFGVQLRVADLKPDPQILKKLVGIGYPATIDGWARSFAAVVMAAFVARFSVAAIAAYGIGVRLMSVSWSVAGAVGQATATGVGQNLGSETPDRAVEVTWKATAATMGMLAVAAGLVIAFPATAMEIFISEQAVIDEGVRFLQIVAPSWAFFGGVMVIQGAFRGAGVTKVAMVLSFLSRWIFRIPLALVLAFAWTITVPGVGIEIAALDYGVSGLWVAYTTAAVLSFGVAVVWFSRGTWKDGVIATDRHGSTAD</sequence>
<evidence type="ECO:0000256" key="3">
    <source>
        <dbReference type="ARBA" id="ARBA00022449"/>
    </source>
</evidence>
<dbReference type="InterPro" id="IPR050222">
    <property type="entry name" value="MATE_MdtK"/>
</dbReference>
<dbReference type="RefSeq" id="WP_174654553.1">
    <property type="nucleotide sequence ID" value="NZ_JAKRVX010000001.1"/>
</dbReference>
<dbReference type="GO" id="GO:0006811">
    <property type="term" value="P:monoatomic ion transport"/>
    <property type="evidence" value="ECO:0007669"/>
    <property type="project" value="UniProtKB-KW"/>
</dbReference>
<evidence type="ECO:0000256" key="1">
    <source>
        <dbReference type="ARBA" id="ARBA00004651"/>
    </source>
</evidence>
<evidence type="ECO:0000313" key="12">
    <source>
        <dbReference type="Proteomes" id="UP001203207"/>
    </source>
</evidence>
<feature type="transmembrane region" description="Helical" evidence="10">
    <location>
        <begin position="251"/>
        <end position="273"/>
    </location>
</feature>
<dbReference type="Pfam" id="PF01554">
    <property type="entry name" value="MatE"/>
    <property type="match status" value="2"/>
</dbReference>
<proteinExistence type="predicted"/>
<feature type="transmembrane region" description="Helical" evidence="10">
    <location>
        <begin position="158"/>
        <end position="179"/>
    </location>
</feature>
<evidence type="ECO:0000256" key="9">
    <source>
        <dbReference type="ARBA" id="ARBA00031636"/>
    </source>
</evidence>
<dbReference type="GO" id="GO:0015297">
    <property type="term" value="F:antiporter activity"/>
    <property type="evidence" value="ECO:0007669"/>
    <property type="project" value="UniProtKB-KW"/>
</dbReference>
<comment type="subcellular location">
    <subcellularLocation>
        <location evidence="1">Cell membrane</location>
        <topology evidence="1">Multi-pass membrane protein</topology>
    </subcellularLocation>
</comment>
<dbReference type="EMBL" id="JAKRVX010000001">
    <property type="protein sequence ID" value="MCL9815513.1"/>
    <property type="molecule type" value="Genomic_DNA"/>
</dbReference>
<organism evidence="11 12">
    <name type="scientific">Natronocalculus amylovorans</name>
    <dbReference type="NCBI Taxonomy" id="2917812"/>
    <lineage>
        <taxon>Archaea</taxon>
        <taxon>Methanobacteriati</taxon>
        <taxon>Methanobacteriota</taxon>
        <taxon>Stenosarchaea group</taxon>
        <taxon>Halobacteria</taxon>
        <taxon>Halobacteriales</taxon>
        <taxon>Haloferacaceae</taxon>
        <taxon>Natronocalculus</taxon>
    </lineage>
</organism>
<dbReference type="GO" id="GO:0042910">
    <property type="term" value="F:xenobiotic transmembrane transporter activity"/>
    <property type="evidence" value="ECO:0007669"/>
    <property type="project" value="InterPro"/>
</dbReference>
<dbReference type="InterPro" id="IPR048279">
    <property type="entry name" value="MdtK-like"/>
</dbReference>
<keyword evidence="3" id="KW-0050">Antiport</keyword>
<feature type="transmembrane region" description="Helical" evidence="10">
    <location>
        <begin position="428"/>
        <end position="447"/>
    </location>
</feature>
<accession>A0AAE3FUD6</accession>
<evidence type="ECO:0000256" key="7">
    <source>
        <dbReference type="ARBA" id="ARBA00023065"/>
    </source>
</evidence>
<keyword evidence="2" id="KW-0813">Transport</keyword>
<evidence type="ECO:0000256" key="6">
    <source>
        <dbReference type="ARBA" id="ARBA00022989"/>
    </source>
</evidence>
<reference evidence="11" key="2">
    <citation type="submission" date="2022-02" db="EMBL/GenBank/DDBJ databases">
        <authorList>
            <person name="Elcheninov A.G."/>
            <person name="Sorokin D.Y."/>
            <person name="Kublanov I.V."/>
        </authorList>
    </citation>
    <scope>NUCLEOTIDE SEQUENCE</scope>
    <source>
        <strain evidence="11">AArc-St2</strain>
    </source>
</reference>
<evidence type="ECO:0000256" key="8">
    <source>
        <dbReference type="ARBA" id="ARBA00023136"/>
    </source>
</evidence>
<keyword evidence="5 10" id="KW-0812">Transmembrane</keyword>
<dbReference type="InterPro" id="IPR002528">
    <property type="entry name" value="MATE_fam"/>
</dbReference>
<keyword evidence="7" id="KW-0406">Ion transport</keyword>
<dbReference type="GO" id="GO:0005886">
    <property type="term" value="C:plasma membrane"/>
    <property type="evidence" value="ECO:0007669"/>
    <property type="project" value="UniProtKB-SubCell"/>
</dbReference>
<name>A0AAE3FUD6_9EURY</name>
<comment type="caution">
    <text evidence="11">The sequence shown here is derived from an EMBL/GenBank/DDBJ whole genome shotgun (WGS) entry which is preliminary data.</text>
</comment>
<evidence type="ECO:0000256" key="2">
    <source>
        <dbReference type="ARBA" id="ARBA00022448"/>
    </source>
</evidence>
<evidence type="ECO:0000313" key="11">
    <source>
        <dbReference type="EMBL" id="MCL9815513.1"/>
    </source>
</evidence>
<feature type="transmembrane region" description="Helical" evidence="10">
    <location>
        <begin position="191"/>
        <end position="212"/>
    </location>
</feature>
<keyword evidence="4" id="KW-1003">Cell membrane</keyword>
<dbReference type="PANTHER" id="PTHR43298">
    <property type="entry name" value="MULTIDRUG RESISTANCE PROTEIN NORM-RELATED"/>
    <property type="match status" value="1"/>
</dbReference>
<dbReference type="AlphaFoldDB" id="A0AAE3FUD6"/>
<evidence type="ECO:0000256" key="10">
    <source>
        <dbReference type="SAM" id="Phobius"/>
    </source>
</evidence>
<protein>
    <recommendedName>
        <fullName evidence="9">Multidrug-efflux transporter</fullName>
    </recommendedName>
</protein>
<dbReference type="Proteomes" id="UP001203207">
    <property type="component" value="Unassembled WGS sequence"/>
</dbReference>
<evidence type="ECO:0000256" key="5">
    <source>
        <dbReference type="ARBA" id="ARBA00022692"/>
    </source>
</evidence>
<reference evidence="11" key="1">
    <citation type="journal article" date="2022" name="Syst. Appl. Microbiol.">
        <title>Natronocalculus amylovorans gen. nov., sp. nov., and Natranaeroarchaeum aerophilus sp. nov., dominant culturable amylolytic natronoarchaea from hypersaline soda lakes in southwestern Siberia.</title>
        <authorList>
            <person name="Sorokin D.Y."/>
            <person name="Elcheninov A.G."/>
            <person name="Khizhniak T.V."/>
            <person name="Koenen M."/>
            <person name="Bale N.J."/>
            <person name="Damste J.S.S."/>
            <person name="Kublanov I.V."/>
        </authorList>
    </citation>
    <scope>NUCLEOTIDE SEQUENCE</scope>
    <source>
        <strain evidence="11">AArc-St2</strain>
    </source>
</reference>
<evidence type="ECO:0000256" key="4">
    <source>
        <dbReference type="ARBA" id="ARBA00022475"/>
    </source>
</evidence>
<dbReference type="NCBIfam" id="TIGR00797">
    <property type="entry name" value="matE"/>
    <property type="match status" value="1"/>
</dbReference>
<feature type="transmembrane region" description="Helical" evidence="10">
    <location>
        <begin position="42"/>
        <end position="71"/>
    </location>
</feature>
<feature type="transmembrane region" description="Helical" evidence="10">
    <location>
        <begin position="354"/>
        <end position="375"/>
    </location>
</feature>
<feature type="transmembrane region" description="Helical" evidence="10">
    <location>
        <begin position="395"/>
        <end position="416"/>
    </location>
</feature>
<feature type="transmembrane region" description="Helical" evidence="10">
    <location>
        <begin position="320"/>
        <end position="342"/>
    </location>
</feature>
<gene>
    <name evidence="11" type="ORF">AArcSt2_00995</name>
</gene>
<feature type="transmembrane region" description="Helical" evidence="10">
    <location>
        <begin position="122"/>
        <end position="146"/>
    </location>
</feature>
<dbReference type="PANTHER" id="PTHR43298:SF2">
    <property type="entry name" value="FMN_FAD EXPORTER YEEO-RELATED"/>
    <property type="match status" value="1"/>
</dbReference>
<dbReference type="PIRSF" id="PIRSF006603">
    <property type="entry name" value="DinF"/>
    <property type="match status" value="1"/>
</dbReference>
<dbReference type="CDD" id="cd13142">
    <property type="entry name" value="MATE_like_12"/>
    <property type="match status" value="1"/>
</dbReference>
<keyword evidence="6 10" id="KW-1133">Transmembrane helix</keyword>
<keyword evidence="12" id="KW-1185">Reference proteome</keyword>
<feature type="transmembrane region" description="Helical" evidence="10">
    <location>
        <begin position="92"/>
        <end position="110"/>
    </location>
</feature>
<feature type="transmembrane region" description="Helical" evidence="10">
    <location>
        <begin position="12"/>
        <end position="30"/>
    </location>
</feature>